<name>A0ABV8RNR8_9SPHN</name>
<keyword evidence="4" id="KW-1185">Reference proteome</keyword>
<dbReference type="EC" id="2.4.-.-" evidence="3"/>
<dbReference type="PANTHER" id="PTHR12526">
    <property type="entry name" value="GLYCOSYLTRANSFERASE"/>
    <property type="match status" value="1"/>
</dbReference>
<feature type="domain" description="Glycosyltransferase subfamily 4-like N-terminal" evidence="2">
    <location>
        <begin position="24"/>
        <end position="199"/>
    </location>
</feature>
<evidence type="ECO:0000259" key="1">
    <source>
        <dbReference type="Pfam" id="PF00534"/>
    </source>
</evidence>
<reference evidence="4" key="1">
    <citation type="journal article" date="2019" name="Int. J. Syst. Evol. Microbiol.">
        <title>The Global Catalogue of Microorganisms (GCM) 10K type strain sequencing project: providing services to taxonomists for standard genome sequencing and annotation.</title>
        <authorList>
            <consortium name="The Broad Institute Genomics Platform"/>
            <consortium name="The Broad Institute Genome Sequencing Center for Infectious Disease"/>
            <person name="Wu L."/>
            <person name="Ma J."/>
        </authorList>
    </citation>
    <scope>NUCLEOTIDE SEQUENCE [LARGE SCALE GENOMIC DNA]</scope>
    <source>
        <strain evidence="4">CGMCC 1.12989</strain>
    </source>
</reference>
<keyword evidence="3" id="KW-0808">Transferase</keyword>
<evidence type="ECO:0000313" key="3">
    <source>
        <dbReference type="EMBL" id="MFC4295011.1"/>
    </source>
</evidence>
<proteinExistence type="predicted"/>
<dbReference type="Gene3D" id="3.40.50.2000">
    <property type="entry name" value="Glycogen Phosphorylase B"/>
    <property type="match status" value="2"/>
</dbReference>
<dbReference type="InterPro" id="IPR001296">
    <property type="entry name" value="Glyco_trans_1"/>
</dbReference>
<dbReference type="Pfam" id="PF13439">
    <property type="entry name" value="Glyco_transf_4"/>
    <property type="match status" value="1"/>
</dbReference>
<dbReference type="InterPro" id="IPR028098">
    <property type="entry name" value="Glyco_trans_4-like_N"/>
</dbReference>
<evidence type="ECO:0000259" key="2">
    <source>
        <dbReference type="Pfam" id="PF13439"/>
    </source>
</evidence>
<dbReference type="Proteomes" id="UP001595828">
    <property type="component" value="Unassembled WGS sequence"/>
</dbReference>
<dbReference type="EMBL" id="JBHSDR010000006">
    <property type="protein sequence ID" value="MFC4295011.1"/>
    <property type="molecule type" value="Genomic_DNA"/>
</dbReference>
<comment type="caution">
    <text evidence="3">The sequence shown here is derived from an EMBL/GenBank/DDBJ whole genome shotgun (WGS) entry which is preliminary data.</text>
</comment>
<accession>A0ABV8RNR8</accession>
<gene>
    <name evidence="3" type="ORF">ACFO0A_08075</name>
</gene>
<protein>
    <submittedName>
        <fullName evidence="3">Glycosyltransferase</fullName>
        <ecNumber evidence="3">2.4.-.-</ecNumber>
    </submittedName>
</protein>
<dbReference type="RefSeq" id="WP_379538504.1">
    <property type="nucleotide sequence ID" value="NZ_JBHSDR010000006.1"/>
</dbReference>
<dbReference type="SUPFAM" id="SSF53756">
    <property type="entry name" value="UDP-Glycosyltransferase/glycogen phosphorylase"/>
    <property type="match status" value="1"/>
</dbReference>
<sequence>MAAPRRVLSLATLYPNPVRPAFGTFVARSLEALAARGDWEVTVINPLGMPTVPFGQYREIADLPSLAVEGGIDVHRPRFTLVPKLGGRWNPALIARAVLPLAQRLHRATPFDLIDAQFFYPDGPAAARVAASLGLPLSIKARGADIHYWGQRGFARRRMLSAASQARGLLAVSDALRRDMIAVGMQPEKISVHYTGLDRQLFEVTERSQARAQLAENAGLHVATSGKLLVTVGALTPRKGQRLALRALAMLPDAVLKVVGTGPDEGDLRRLAAELGLSDRVQFPGSVPHEQLATILSAADAMVLPSASEGLANAWIEALACGTPIVISDVGGARELLDTPVAGRLAARNPDAIAQAVGEIFADPQPQEAVAATVTRFSWEANAAALARHYDGLLGGGRSLP</sequence>
<evidence type="ECO:0000313" key="4">
    <source>
        <dbReference type="Proteomes" id="UP001595828"/>
    </source>
</evidence>
<dbReference type="GO" id="GO:0016757">
    <property type="term" value="F:glycosyltransferase activity"/>
    <property type="evidence" value="ECO:0007669"/>
    <property type="project" value="UniProtKB-KW"/>
</dbReference>
<dbReference type="Pfam" id="PF00534">
    <property type="entry name" value="Glycos_transf_1"/>
    <property type="match status" value="1"/>
</dbReference>
<feature type="domain" description="Glycosyl transferase family 1" evidence="1">
    <location>
        <begin position="225"/>
        <end position="369"/>
    </location>
</feature>
<keyword evidence="3" id="KW-0328">Glycosyltransferase</keyword>
<organism evidence="3 4">
    <name type="scientific">Novosphingobium tardum</name>
    <dbReference type="NCBI Taxonomy" id="1538021"/>
    <lineage>
        <taxon>Bacteria</taxon>
        <taxon>Pseudomonadati</taxon>
        <taxon>Pseudomonadota</taxon>
        <taxon>Alphaproteobacteria</taxon>
        <taxon>Sphingomonadales</taxon>
        <taxon>Sphingomonadaceae</taxon>
        <taxon>Novosphingobium</taxon>
    </lineage>
</organism>